<gene>
    <name evidence="1" type="ORF">TGARI_372830</name>
</gene>
<proteinExistence type="predicted"/>
<accession>A0A139XI36</accession>
<dbReference type="VEuPathDB" id="ToxoDB:TGARI_372830"/>
<evidence type="ECO:0000313" key="1">
    <source>
        <dbReference type="EMBL" id="KYF38445.1"/>
    </source>
</evidence>
<organism evidence="1 2">
    <name type="scientific">Toxoplasma gondii ARI</name>
    <dbReference type="NCBI Taxonomy" id="1074872"/>
    <lineage>
        <taxon>Eukaryota</taxon>
        <taxon>Sar</taxon>
        <taxon>Alveolata</taxon>
        <taxon>Apicomplexa</taxon>
        <taxon>Conoidasida</taxon>
        <taxon>Coccidia</taxon>
        <taxon>Eucoccidiorida</taxon>
        <taxon>Eimeriorina</taxon>
        <taxon>Sarcocystidae</taxon>
        <taxon>Toxoplasma</taxon>
    </lineage>
</organism>
<name>A0A139XI36_TOXGO</name>
<dbReference type="EMBL" id="AGQS02006146">
    <property type="protein sequence ID" value="KYF38445.1"/>
    <property type="molecule type" value="Genomic_DNA"/>
</dbReference>
<reference evidence="1 2" key="1">
    <citation type="journal article" date="2016" name="Nat. Commun.">
        <title>Local admixture of amplified and diversified secreted pathogenesis determinants shapes mosaic Toxoplasma gondii genomes.</title>
        <authorList>
            <person name="Lorenzi H."/>
            <person name="Khan A."/>
            <person name="Behnke M.S."/>
            <person name="Namasivayam S."/>
            <person name="Swapna L.S."/>
            <person name="Hadjithomas M."/>
            <person name="Karamycheva S."/>
            <person name="Pinney D."/>
            <person name="Brunk B.P."/>
            <person name="Ajioka J.W."/>
            <person name="Ajzenberg D."/>
            <person name="Boothroyd J.C."/>
            <person name="Boyle J.P."/>
            <person name="Darde M.L."/>
            <person name="Diaz-Miranda M.A."/>
            <person name="Dubey J.P."/>
            <person name="Fritz H.M."/>
            <person name="Gennari S.M."/>
            <person name="Gregory B.D."/>
            <person name="Kim K."/>
            <person name="Saeij J.P."/>
            <person name="Su C."/>
            <person name="White M.W."/>
            <person name="Zhu X.Q."/>
            <person name="Howe D.K."/>
            <person name="Rosenthal B.M."/>
            <person name="Grigg M.E."/>
            <person name="Parkinson J."/>
            <person name="Liu L."/>
            <person name="Kissinger J.C."/>
            <person name="Roos D.S."/>
            <person name="Sibley L.D."/>
        </authorList>
    </citation>
    <scope>NUCLEOTIDE SEQUENCE [LARGE SCALE GENOMIC DNA]</scope>
    <source>
        <strain evidence="1 2">ARI</strain>
    </source>
</reference>
<sequence length="162" mass="18085">MTCCRYPSERECPAWDAWVNPVADASDPGSLVSENAACGVWRPRMVLPFPRLSLVAYLRGWVRGYWFCVFVQSVCKIVGRILQLAEVRDEKDERACSAFRDTCRATLRLLLMGSLRGGIASWQWSPCACGMSMVRLGRGRQPEVRHHSGTNCRRVAFGGATG</sequence>
<protein>
    <submittedName>
        <fullName evidence="1">Uncharacterized protein</fullName>
    </submittedName>
</protein>
<comment type="caution">
    <text evidence="1">The sequence shown here is derived from an EMBL/GenBank/DDBJ whole genome shotgun (WGS) entry which is preliminary data.</text>
</comment>
<evidence type="ECO:0000313" key="2">
    <source>
        <dbReference type="Proteomes" id="UP000074247"/>
    </source>
</evidence>
<dbReference type="Proteomes" id="UP000074247">
    <property type="component" value="Unassembled WGS sequence"/>
</dbReference>
<dbReference type="AlphaFoldDB" id="A0A139XI36"/>